<dbReference type="Pfam" id="PF07261">
    <property type="entry name" value="DnaB_2"/>
    <property type="match status" value="2"/>
</dbReference>
<dbReference type="Proteomes" id="UP000306509">
    <property type="component" value="Unassembled WGS sequence"/>
</dbReference>
<name>A0A4U8Q802_9FIRM</name>
<dbReference type="InterPro" id="IPR017019">
    <property type="entry name" value="DNA_replication_prd_bac"/>
</dbReference>
<dbReference type="PANTHER" id="PTHR37293:SF5">
    <property type="entry name" value="DNA REPLICATION PROTEIN"/>
    <property type="match status" value="1"/>
</dbReference>
<protein>
    <submittedName>
        <fullName evidence="3">DnaD domain protein</fullName>
    </submittedName>
</protein>
<dbReference type="RefSeq" id="WP_047834685.1">
    <property type="nucleotide sequence ID" value="NZ_QGQD01000043.1"/>
</dbReference>
<dbReference type="PIRSF" id="PIRSF033722">
    <property type="entry name" value="DnaD_CA_C3587_prd"/>
    <property type="match status" value="1"/>
</dbReference>
<dbReference type="PANTHER" id="PTHR37293">
    <property type="entry name" value="PHAGE REPLICATION PROTEIN-RELATED"/>
    <property type="match status" value="1"/>
</dbReference>
<gene>
    <name evidence="3" type="ORF">DSM106044_01860</name>
</gene>
<comment type="similarity">
    <text evidence="1">Belongs to the DnaB/DnaD family.</text>
</comment>
<accession>A0A4U8Q802</accession>
<dbReference type="AlphaFoldDB" id="A0A4U8Q802"/>
<keyword evidence="4" id="KW-1185">Reference proteome</keyword>
<dbReference type="InterPro" id="IPR053162">
    <property type="entry name" value="DnaD"/>
</dbReference>
<dbReference type="STRING" id="180332.GCA_000797495_04802"/>
<reference evidence="3 4" key="1">
    <citation type="journal article" date="2019" name="Anaerobe">
        <title>Detection of Robinsoniella peoriensis in multiple bone samples of a trauma patient.</title>
        <authorList>
            <person name="Schrottner P."/>
            <person name="Hartwich K."/>
            <person name="Bunk B."/>
            <person name="Schober I."/>
            <person name="Helbig S."/>
            <person name="Rudolph W.W."/>
            <person name="Gunzer F."/>
        </authorList>
    </citation>
    <scope>NUCLEOTIDE SEQUENCE [LARGE SCALE GENOMIC DNA]</scope>
    <source>
        <strain evidence="3 4">DSM 106044</strain>
    </source>
</reference>
<dbReference type="InterPro" id="IPR006343">
    <property type="entry name" value="DnaB/C_C"/>
</dbReference>
<sequence>MNEISLHINSGSSVTIVQNTFIDNYMPSASGEFVKIYLYLLRCTSSNIGVSISSIADTFEHTEKDVNRALSYWEKLHLLKLEHDENGALTGIYFLSSADLTSGAATTSASLETAASTEQPKPVKKVLPTADKVKSLKEQEDIRQLLFIAEQYLGKTLSSTEVSNILYFYDGLHFSTDLIEYLIEYCVSKGSKSARYIEKVALSWAEDGITTVDQAKCNTNLYNKNYFTILNTFGIKGRAPAEPEITLMAKWLDEYHFTLDIIIEACNRTIKQTHQPNFQYANKILEEWNKSGIKHLSEVALLDEKHQNSKKTAPVQKKTVASNNKFNNFHQREYDYDQLEKQLLNR</sequence>
<evidence type="ECO:0000313" key="3">
    <source>
        <dbReference type="EMBL" id="TLD01070.1"/>
    </source>
</evidence>
<organism evidence="3 4">
    <name type="scientific">Robinsoniella peoriensis</name>
    <dbReference type="NCBI Taxonomy" id="180332"/>
    <lineage>
        <taxon>Bacteria</taxon>
        <taxon>Bacillati</taxon>
        <taxon>Bacillota</taxon>
        <taxon>Clostridia</taxon>
        <taxon>Lachnospirales</taxon>
        <taxon>Lachnospiraceae</taxon>
        <taxon>Robinsoniella</taxon>
    </lineage>
</organism>
<feature type="domain" description="DnaB/C C-terminal" evidence="2">
    <location>
        <begin position="236"/>
        <end position="299"/>
    </location>
</feature>
<dbReference type="Gene3D" id="1.10.10.630">
    <property type="entry name" value="DnaD domain-like"/>
    <property type="match status" value="2"/>
</dbReference>
<dbReference type="EMBL" id="QGQD01000043">
    <property type="protein sequence ID" value="TLD01070.1"/>
    <property type="molecule type" value="Genomic_DNA"/>
</dbReference>
<comment type="caution">
    <text evidence="3">The sequence shown here is derived from an EMBL/GenBank/DDBJ whole genome shotgun (WGS) entry which is preliminary data.</text>
</comment>
<dbReference type="NCBIfam" id="TIGR01446">
    <property type="entry name" value="DnaD_dom"/>
    <property type="match status" value="2"/>
</dbReference>
<evidence type="ECO:0000313" key="4">
    <source>
        <dbReference type="Proteomes" id="UP000306509"/>
    </source>
</evidence>
<evidence type="ECO:0000259" key="2">
    <source>
        <dbReference type="Pfam" id="PF07261"/>
    </source>
</evidence>
<dbReference type="InterPro" id="IPR034829">
    <property type="entry name" value="DnaD-like_sf"/>
</dbReference>
<feature type="domain" description="DnaB/C C-terminal" evidence="2">
    <location>
        <begin position="147"/>
        <end position="216"/>
    </location>
</feature>
<dbReference type="SUPFAM" id="SSF158499">
    <property type="entry name" value="DnaD domain-like"/>
    <property type="match status" value="2"/>
</dbReference>
<proteinExistence type="inferred from homology"/>
<evidence type="ECO:0000256" key="1">
    <source>
        <dbReference type="ARBA" id="ARBA00093462"/>
    </source>
</evidence>